<dbReference type="Pfam" id="PF02965">
    <property type="entry name" value="Met_synt_B12"/>
    <property type="match status" value="1"/>
</dbReference>
<proteinExistence type="predicted"/>
<dbReference type="AlphaFoldDB" id="A0A1M6QFX7"/>
<evidence type="ECO:0000313" key="3">
    <source>
        <dbReference type="EMBL" id="SHK19204.1"/>
    </source>
</evidence>
<dbReference type="SUPFAM" id="SSF56507">
    <property type="entry name" value="Methionine synthase activation domain-like"/>
    <property type="match status" value="1"/>
</dbReference>
<dbReference type="Gene3D" id="3.10.196.10">
    <property type="entry name" value="Vitamin B12-dependent methionine synthase, activation domain"/>
    <property type="match status" value="1"/>
</dbReference>
<gene>
    <name evidence="3" type="ORF">SAMN05720469_10287</name>
</gene>
<reference evidence="4" key="1">
    <citation type="submission" date="2016-11" db="EMBL/GenBank/DDBJ databases">
        <authorList>
            <person name="Varghese N."/>
            <person name="Submissions S."/>
        </authorList>
    </citation>
    <scope>NUCLEOTIDE SEQUENCE [LARGE SCALE GENOMIC DNA]</scope>
    <source>
        <strain evidence="4">UWOS</strain>
    </source>
</reference>
<dbReference type="Proteomes" id="UP000184275">
    <property type="component" value="Unassembled WGS sequence"/>
</dbReference>
<dbReference type="PANTHER" id="PTHR45833">
    <property type="entry name" value="METHIONINE SYNTHASE"/>
    <property type="match status" value="1"/>
</dbReference>
<keyword evidence="4" id="KW-1185">Reference proteome</keyword>
<dbReference type="Gene3D" id="1.10.288.10">
    <property type="entry name" value="Cobalamin-dependent Methionine Synthase, domain 2"/>
    <property type="match status" value="1"/>
</dbReference>
<accession>A0A1M6QFX7</accession>
<dbReference type="GO" id="GO:0005829">
    <property type="term" value="C:cytosol"/>
    <property type="evidence" value="ECO:0007669"/>
    <property type="project" value="TreeGrafter"/>
</dbReference>
<feature type="domain" description="AdoMet activation" evidence="2">
    <location>
        <begin position="1"/>
        <end position="282"/>
    </location>
</feature>
<evidence type="ECO:0000259" key="2">
    <source>
        <dbReference type="PROSITE" id="PS50974"/>
    </source>
</evidence>
<dbReference type="InterPro" id="IPR050554">
    <property type="entry name" value="Met_Synthase/Corrinoid"/>
</dbReference>
<keyword evidence="1" id="KW-0489">Methyltransferase</keyword>
<sequence>MPGVQVILDQNLEELVPFIDWFYFFYGWRIPGKFPELLEEDSPKAEAARKLYGDAQELLQKAIAKKWIRANGICGVFPVNRHRETLELRSEFGSFRFEFLREQEVRNGVCRNRSLADFVTPKETDYMGLFAVSAGFQIAEQSEEFKKKGDEYSALLLQSLGGRLTEAFSQKLHLDVMKKYWGYLPENAEPFGIRPAPGYPACPDHTEKLPIWQAMRVQEKTGIALSDSFMMIPENATCGYYFAHPKSGYFSIGKIGEDQLLEYARRKNWTLETARRWLCPRE</sequence>
<dbReference type="GO" id="GO:0008705">
    <property type="term" value="F:methionine synthase activity"/>
    <property type="evidence" value="ECO:0007669"/>
    <property type="project" value="InterPro"/>
</dbReference>
<evidence type="ECO:0000256" key="1">
    <source>
        <dbReference type="PROSITE-ProRule" id="PRU00346"/>
    </source>
</evidence>
<dbReference type="EMBL" id="FRAW01000002">
    <property type="protein sequence ID" value="SHK19204.1"/>
    <property type="molecule type" value="Genomic_DNA"/>
</dbReference>
<dbReference type="InterPro" id="IPR037010">
    <property type="entry name" value="VitB12-dep_Met_synth_activ_sf"/>
</dbReference>
<dbReference type="PROSITE" id="PS50974">
    <property type="entry name" value="ADOMET_ACTIVATION"/>
    <property type="match status" value="1"/>
</dbReference>
<organism evidence="3 4">
    <name type="scientific">Fibrobacter intestinalis</name>
    <dbReference type="NCBI Taxonomy" id="28122"/>
    <lineage>
        <taxon>Bacteria</taxon>
        <taxon>Pseudomonadati</taxon>
        <taxon>Fibrobacterota</taxon>
        <taxon>Fibrobacteria</taxon>
        <taxon>Fibrobacterales</taxon>
        <taxon>Fibrobacteraceae</taxon>
        <taxon>Fibrobacter</taxon>
    </lineage>
</organism>
<dbReference type="GO" id="GO:0032259">
    <property type="term" value="P:methylation"/>
    <property type="evidence" value="ECO:0007669"/>
    <property type="project" value="UniProtKB-KW"/>
</dbReference>
<evidence type="ECO:0000313" key="4">
    <source>
        <dbReference type="Proteomes" id="UP000184275"/>
    </source>
</evidence>
<protein>
    <submittedName>
        <fullName evidence="3">Vitamin B12 dependent methionine synthase, activation domain</fullName>
    </submittedName>
</protein>
<name>A0A1M6QFX7_9BACT</name>
<keyword evidence="1" id="KW-0808">Transferase</keyword>
<dbReference type="InterPro" id="IPR004223">
    <property type="entry name" value="VitB12-dep_Met_synth_activ_dom"/>
</dbReference>